<comment type="catalytic activity">
    <reaction evidence="15">
        <text>a very long-chain fatty acid + ATP + CoA = a very long-chain fatty acyl-CoA + AMP + diphosphate</text>
        <dbReference type="Rhea" id="RHEA:54536"/>
        <dbReference type="ChEBI" id="CHEBI:30616"/>
        <dbReference type="ChEBI" id="CHEBI:33019"/>
        <dbReference type="ChEBI" id="CHEBI:57287"/>
        <dbReference type="ChEBI" id="CHEBI:58950"/>
        <dbReference type="ChEBI" id="CHEBI:138261"/>
        <dbReference type="ChEBI" id="CHEBI:456215"/>
    </reaction>
    <physiologicalReaction direction="left-to-right" evidence="15">
        <dbReference type="Rhea" id="RHEA:54537"/>
    </physiologicalReaction>
</comment>
<dbReference type="PROSITE" id="PS00455">
    <property type="entry name" value="AMP_BINDING"/>
    <property type="match status" value="1"/>
</dbReference>
<evidence type="ECO:0000256" key="3">
    <source>
        <dbReference type="ARBA" id="ARBA00022448"/>
    </source>
</evidence>
<dbReference type="Pfam" id="PF13193">
    <property type="entry name" value="AMP-binding_C"/>
    <property type="match status" value="1"/>
</dbReference>
<dbReference type="InterPro" id="IPR025110">
    <property type="entry name" value="AMP-bd_C"/>
</dbReference>
<dbReference type="RefSeq" id="XP_033365636.1">
    <property type="nucleotide sequence ID" value="XM_033509745.1"/>
</dbReference>
<evidence type="ECO:0000256" key="14">
    <source>
        <dbReference type="ARBA" id="ARBA00026121"/>
    </source>
</evidence>
<evidence type="ECO:0000256" key="5">
    <source>
        <dbReference type="ARBA" id="ARBA00022598"/>
    </source>
</evidence>
<dbReference type="FunFam" id="3.30.300.30:FF:000002">
    <property type="entry name" value="Long-chain fatty acid transport protein 1"/>
    <property type="match status" value="1"/>
</dbReference>
<evidence type="ECO:0000259" key="22">
    <source>
        <dbReference type="Pfam" id="PF00501"/>
    </source>
</evidence>
<comment type="similarity">
    <text evidence="2">Belongs to the ATP-dependent AMP-binding enzyme family.</text>
</comment>
<evidence type="ECO:0000256" key="8">
    <source>
        <dbReference type="ARBA" id="ARBA00022832"/>
    </source>
</evidence>
<dbReference type="InterPro" id="IPR045851">
    <property type="entry name" value="AMP-bd_C_sf"/>
</dbReference>
<dbReference type="PANTHER" id="PTHR43107:SF15">
    <property type="entry name" value="FATTY ACID TRANSPORT PROTEIN 3, ISOFORM A"/>
    <property type="match status" value="1"/>
</dbReference>
<reference evidence="25 26" key="1">
    <citation type="submission" date="2025-04" db="UniProtKB">
        <authorList>
            <consortium name="RefSeq"/>
        </authorList>
    </citation>
    <scope>IDENTIFICATION</scope>
    <source>
        <tissue evidence="25 26">Muscle</tissue>
    </source>
</reference>
<dbReference type="GO" id="GO:0005324">
    <property type="term" value="F:long-chain fatty acid transmembrane transporter activity"/>
    <property type="evidence" value="ECO:0007669"/>
    <property type="project" value="TreeGrafter"/>
</dbReference>
<keyword evidence="5" id="KW-0436">Ligase</keyword>
<evidence type="ECO:0000256" key="1">
    <source>
        <dbReference type="ARBA" id="ARBA00004651"/>
    </source>
</evidence>
<keyword evidence="10" id="KW-1133">Transmembrane helix</keyword>
<evidence type="ECO:0000256" key="19">
    <source>
        <dbReference type="ARBA" id="ARBA00060276"/>
    </source>
</evidence>
<keyword evidence="11" id="KW-0445">Lipid transport</keyword>
<protein>
    <recommendedName>
        <fullName evidence="20">Very long-chain fatty acid transport protein</fullName>
        <ecNumber evidence="14">6.2.1.3</ecNumber>
    </recommendedName>
    <alternativeName>
        <fullName evidence="16">Long-chain-fatty-acid--CoA ligase</fullName>
    </alternativeName>
    <alternativeName>
        <fullName evidence="21">Very-long-chain acyl-CoA synthetase</fullName>
    </alternativeName>
</protein>
<evidence type="ECO:0000313" key="25">
    <source>
        <dbReference type="RefSeq" id="XP_033365635.1"/>
    </source>
</evidence>
<evidence type="ECO:0000256" key="12">
    <source>
        <dbReference type="ARBA" id="ARBA00023136"/>
    </source>
</evidence>
<evidence type="ECO:0000256" key="6">
    <source>
        <dbReference type="ARBA" id="ARBA00022692"/>
    </source>
</evidence>
<evidence type="ECO:0000256" key="21">
    <source>
        <dbReference type="ARBA" id="ARBA00078285"/>
    </source>
</evidence>
<evidence type="ECO:0000256" key="7">
    <source>
        <dbReference type="ARBA" id="ARBA00022741"/>
    </source>
</evidence>
<keyword evidence="8" id="KW-0443">Lipid metabolism</keyword>
<gene>
    <name evidence="25 26 27" type="primary">LOC117242805</name>
</gene>
<dbReference type="InterPro" id="IPR020845">
    <property type="entry name" value="AMP-binding_CS"/>
</dbReference>
<keyword evidence="8" id="KW-0276">Fatty acid metabolism</keyword>
<dbReference type="KEGG" id="bvk:117242805"/>
<keyword evidence="12" id="KW-0472">Membrane</keyword>
<dbReference type="Proteomes" id="UP000504631">
    <property type="component" value="Unplaced"/>
</dbReference>
<dbReference type="GO" id="GO:0005886">
    <property type="term" value="C:plasma membrane"/>
    <property type="evidence" value="ECO:0007669"/>
    <property type="project" value="UniProtKB-SubCell"/>
</dbReference>
<feature type="domain" description="AMP-dependent synthetase/ligase" evidence="22">
    <location>
        <begin position="90"/>
        <end position="410"/>
    </location>
</feature>
<dbReference type="GeneID" id="117242805"/>
<name>A0A6J3LK79_9HYME</name>
<evidence type="ECO:0000256" key="15">
    <source>
        <dbReference type="ARBA" id="ARBA00036527"/>
    </source>
</evidence>
<evidence type="ECO:0000256" key="18">
    <source>
        <dbReference type="ARBA" id="ARBA00048666"/>
    </source>
</evidence>
<evidence type="ECO:0000256" key="9">
    <source>
        <dbReference type="ARBA" id="ARBA00022840"/>
    </source>
</evidence>
<keyword evidence="9" id="KW-0067">ATP-binding</keyword>
<dbReference type="GO" id="GO:0004467">
    <property type="term" value="F:long-chain fatty acid-CoA ligase activity"/>
    <property type="evidence" value="ECO:0007669"/>
    <property type="project" value="UniProtKB-EC"/>
</dbReference>
<sequence length="649" mass="72935">MDVTLLLLALGVIAAMFGVVATRFGFPGFNKIAQVALALALLPVICKFHRKLYIICKVLPRDLKFLYRAVTAEIEIKGQRRNNMTVVKVFKKRVDRYPNKPCFFFEDQVWTYSDINKYSNQIAYIFQKAGYVKGDAVALMMPNRPEYAAIWLGLGKLGVVTALINTNLRLQSLIHCLRIAEVKSIIYVEEYSSAVDDIMDSIQGIARYKVCFKSETCENGVYDLNKLISEASTNEPVVKDEPNYRDKLLYFYTSGTTGLPKVAIVLNSRYLLVVMPFNLVGLRSGDILYNPNPLYHTAGGMLGVGFAILKGIPTVLRTKFSVSAYWTDCIKYNCTAAQYVGEMCRYLLNAPPKPEDNAHRLRLMFGNGMRPQIWGEFVKRFNIKRISEFYGSSEGNANIANLDGRTGAVGFVPLIVPRVFHPLAIIRVNNQTYEPVRGTNGLCIRAETNEPGMFIGLIKEGDALREFNGYLDKEESKRKIIQDVFVKGDKAFLTGDILVEDECGYIYFKDRVGDTFRWKGENVATAEVEGVISNIAGKRDATVYGVQVPGMEGRAGMAAIVDPDSLLDFKALAEGLEKALPAYARPIFLRIVKELEITGTFKLKKMNLQKEGFDPSKIQDKMYFLSGNKEYVEITPELYQEIISGSRKF</sequence>
<dbReference type="GO" id="GO:0044539">
    <property type="term" value="P:long-chain fatty acid import into cell"/>
    <property type="evidence" value="ECO:0007669"/>
    <property type="project" value="TreeGrafter"/>
</dbReference>
<dbReference type="GO" id="GO:0005778">
    <property type="term" value="C:peroxisomal membrane"/>
    <property type="evidence" value="ECO:0007669"/>
    <property type="project" value="UniProtKB-SubCell"/>
</dbReference>
<evidence type="ECO:0000256" key="13">
    <source>
        <dbReference type="ARBA" id="ARBA00023140"/>
    </source>
</evidence>
<keyword evidence="3" id="KW-0813">Transport</keyword>
<keyword evidence="7" id="KW-0547">Nucleotide-binding</keyword>
<dbReference type="Gene3D" id="3.40.50.12780">
    <property type="entry name" value="N-terminal domain of ligase-like"/>
    <property type="match status" value="1"/>
</dbReference>
<keyword evidence="13" id="KW-0576">Peroxisome</keyword>
<keyword evidence="24" id="KW-1185">Reference proteome</keyword>
<dbReference type="FunFam" id="3.40.50.12780:FF:000019">
    <property type="entry name" value="Long-chain fatty acid transporter"/>
    <property type="match status" value="1"/>
</dbReference>
<comment type="subcellular location">
    <subcellularLocation>
        <location evidence="1">Cell membrane</location>
        <topology evidence="1">Multi-pass membrane protein</topology>
    </subcellularLocation>
    <subcellularLocation>
        <location evidence="17">Peroxisome membrane</location>
    </subcellularLocation>
</comment>
<evidence type="ECO:0000313" key="24">
    <source>
        <dbReference type="Proteomes" id="UP000504631"/>
    </source>
</evidence>
<evidence type="ECO:0000256" key="11">
    <source>
        <dbReference type="ARBA" id="ARBA00023055"/>
    </source>
</evidence>
<proteinExistence type="inferred from homology"/>
<comment type="catalytic activity">
    <reaction evidence="18">
        <text>tetracosanoate + ATP + CoA = tetracosanoyl-CoA + AMP + diphosphate</text>
        <dbReference type="Rhea" id="RHEA:33639"/>
        <dbReference type="ChEBI" id="CHEBI:30616"/>
        <dbReference type="ChEBI" id="CHEBI:31014"/>
        <dbReference type="ChEBI" id="CHEBI:33019"/>
        <dbReference type="ChEBI" id="CHEBI:57287"/>
        <dbReference type="ChEBI" id="CHEBI:65052"/>
        <dbReference type="ChEBI" id="CHEBI:456215"/>
    </reaction>
    <physiologicalReaction direction="left-to-right" evidence="18">
        <dbReference type="Rhea" id="RHEA:33640"/>
    </physiologicalReaction>
</comment>
<dbReference type="EC" id="6.2.1.3" evidence="14"/>
<evidence type="ECO:0000256" key="20">
    <source>
        <dbReference type="ARBA" id="ARBA00068795"/>
    </source>
</evidence>
<evidence type="ECO:0000256" key="4">
    <source>
        <dbReference type="ARBA" id="ARBA00022475"/>
    </source>
</evidence>
<dbReference type="Pfam" id="PF00501">
    <property type="entry name" value="AMP-binding"/>
    <property type="match status" value="1"/>
</dbReference>
<evidence type="ECO:0000313" key="26">
    <source>
        <dbReference type="RefSeq" id="XP_033365636.1"/>
    </source>
</evidence>
<organism evidence="24 25">
    <name type="scientific">Bombus vosnesenskii</name>
    <dbReference type="NCBI Taxonomy" id="207650"/>
    <lineage>
        <taxon>Eukaryota</taxon>
        <taxon>Metazoa</taxon>
        <taxon>Ecdysozoa</taxon>
        <taxon>Arthropoda</taxon>
        <taxon>Hexapoda</taxon>
        <taxon>Insecta</taxon>
        <taxon>Pterygota</taxon>
        <taxon>Neoptera</taxon>
        <taxon>Endopterygota</taxon>
        <taxon>Hymenoptera</taxon>
        <taxon>Apocrita</taxon>
        <taxon>Aculeata</taxon>
        <taxon>Apoidea</taxon>
        <taxon>Anthophila</taxon>
        <taxon>Apidae</taxon>
        <taxon>Bombus</taxon>
        <taxon>Pyrobombus</taxon>
    </lineage>
</organism>
<evidence type="ECO:0000313" key="27">
    <source>
        <dbReference type="RefSeq" id="XP_033365637.1"/>
    </source>
</evidence>
<dbReference type="InterPro" id="IPR042099">
    <property type="entry name" value="ANL_N_sf"/>
</dbReference>
<dbReference type="SUPFAM" id="SSF56801">
    <property type="entry name" value="Acetyl-CoA synthetase-like"/>
    <property type="match status" value="1"/>
</dbReference>
<dbReference type="PANTHER" id="PTHR43107">
    <property type="entry name" value="LONG-CHAIN FATTY ACID TRANSPORT PROTEIN"/>
    <property type="match status" value="1"/>
</dbReference>
<dbReference type="Gene3D" id="3.30.300.30">
    <property type="match status" value="1"/>
</dbReference>
<feature type="domain" description="AMP-binding enzyme C-terminal" evidence="23">
    <location>
        <begin position="527"/>
        <end position="602"/>
    </location>
</feature>
<evidence type="ECO:0000256" key="16">
    <source>
        <dbReference type="ARBA" id="ARBA00041297"/>
    </source>
</evidence>
<evidence type="ECO:0000256" key="17">
    <source>
        <dbReference type="ARBA" id="ARBA00046271"/>
    </source>
</evidence>
<accession>A0A6J3LK79</accession>
<evidence type="ECO:0000256" key="2">
    <source>
        <dbReference type="ARBA" id="ARBA00006432"/>
    </source>
</evidence>
<evidence type="ECO:0000259" key="23">
    <source>
        <dbReference type="Pfam" id="PF13193"/>
    </source>
</evidence>
<dbReference type="AlphaFoldDB" id="A0A6J3LK79"/>
<dbReference type="RefSeq" id="XP_033365635.1">
    <property type="nucleotide sequence ID" value="XM_033509744.1"/>
</dbReference>
<dbReference type="GO" id="GO:0005789">
    <property type="term" value="C:endoplasmic reticulum membrane"/>
    <property type="evidence" value="ECO:0007669"/>
    <property type="project" value="TreeGrafter"/>
</dbReference>
<keyword evidence="6" id="KW-0812">Transmembrane</keyword>
<dbReference type="RefSeq" id="XP_033365637.1">
    <property type="nucleotide sequence ID" value="XM_033509746.1"/>
</dbReference>
<dbReference type="GO" id="GO:0005524">
    <property type="term" value="F:ATP binding"/>
    <property type="evidence" value="ECO:0007669"/>
    <property type="project" value="UniProtKB-KW"/>
</dbReference>
<comment type="function">
    <text evidence="19">Acyl-CoA synthetase required for both the import of long chain fatty acids (LCFAs) (C14-C18) and the activation very long chain fatty acids (VLCFAs) (C20-C26) by esterification of the fatty acids into metabolically active CoA-thioesters for subsequent degradation or incorporation into phospholipids. The transport and fatty acyl-CoA synthetase activities are genetically separable and are thus independent activities. Esterifies VLCFAs in the peroxisome matrix. The VLCFAs are actively transported into peroxisomes by a PXA1-PXA2 heterodimeric transporter in the peroxisomal membrane.</text>
</comment>
<keyword evidence="4" id="KW-1003">Cell membrane</keyword>
<dbReference type="InterPro" id="IPR000873">
    <property type="entry name" value="AMP-dep_synth/lig_dom"/>
</dbReference>
<evidence type="ECO:0000256" key="10">
    <source>
        <dbReference type="ARBA" id="ARBA00022989"/>
    </source>
</evidence>
<dbReference type="NCBIfam" id="NF006134">
    <property type="entry name" value="PRK08279.1"/>
    <property type="match status" value="1"/>
</dbReference>